<reference evidence="5" key="3">
    <citation type="submission" date="2020-03" db="EMBL/GenBank/DDBJ databases">
        <title>A mixture of massive structural variations and highly conserved coding sequences in Ustilaginoidea virens genome.</title>
        <authorList>
            <person name="Zhang K."/>
            <person name="Zhao Z."/>
            <person name="Zhang Z."/>
            <person name="Li Y."/>
            <person name="Hsiang T."/>
            <person name="Sun W."/>
        </authorList>
    </citation>
    <scope>NUCLEOTIDE SEQUENCE</scope>
    <source>
        <strain evidence="5">UV-8b</strain>
    </source>
</reference>
<dbReference type="EMBL" id="CP072759">
    <property type="protein sequence ID" value="QUC23991.1"/>
    <property type="molecule type" value="Genomic_DNA"/>
</dbReference>
<proteinExistence type="predicted"/>
<evidence type="ECO:0000313" key="4">
    <source>
        <dbReference type="EMBL" id="GAO16253.1"/>
    </source>
</evidence>
<evidence type="ECO:0000313" key="5">
    <source>
        <dbReference type="EMBL" id="QUC23991.1"/>
    </source>
</evidence>
<keyword evidence="6" id="KW-1185">Reference proteome</keyword>
<dbReference type="Proteomes" id="UP000054053">
    <property type="component" value="Unassembled WGS sequence"/>
</dbReference>
<dbReference type="OrthoDB" id="4946588at2759"/>
<dbReference type="InterPro" id="IPR036770">
    <property type="entry name" value="Ankyrin_rpt-contain_sf"/>
</dbReference>
<dbReference type="Gene3D" id="1.25.40.20">
    <property type="entry name" value="Ankyrin repeat-containing domain"/>
    <property type="match status" value="1"/>
</dbReference>
<dbReference type="Proteomes" id="UP000027002">
    <property type="component" value="Chromosome 7"/>
</dbReference>
<evidence type="ECO:0000256" key="2">
    <source>
        <dbReference type="SAM" id="MobiDB-lite"/>
    </source>
</evidence>
<feature type="compositionally biased region" description="Acidic residues" evidence="2">
    <location>
        <begin position="104"/>
        <end position="121"/>
    </location>
</feature>
<reference evidence="7" key="2">
    <citation type="journal article" date="2016" name="Genome Announc.">
        <title>Genome sequence of Ustilaginoidea virens IPU010, a rice pathogenic fungus causing false smut.</title>
        <authorList>
            <person name="Kumagai T."/>
            <person name="Ishii T."/>
            <person name="Terai G."/>
            <person name="Umemura M."/>
            <person name="Machida M."/>
            <person name="Asai K."/>
        </authorList>
    </citation>
    <scope>NUCLEOTIDE SEQUENCE [LARGE SCALE GENOMIC DNA]</scope>
    <source>
        <strain evidence="7">IPU010</strain>
    </source>
</reference>
<accession>A0A1B5KZ12</accession>
<dbReference type="InterPro" id="IPR057517">
    <property type="entry name" value="SsdA-like_C"/>
</dbReference>
<evidence type="ECO:0000313" key="6">
    <source>
        <dbReference type="Proteomes" id="UP000027002"/>
    </source>
</evidence>
<dbReference type="Pfam" id="PF24120">
    <property type="entry name" value="SsdA_C"/>
    <property type="match status" value="1"/>
</dbReference>
<feature type="region of interest" description="Disordered" evidence="2">
    <location>
        <begin position="104"/>
        <end position="149"/>
    </location>
</feature>
<dbReference type="AlphaFoldDB" id="A0A1B5KZ12"/>
<dbReference type="KEGG" id="uvi:66069009"/>
<feature type="domain" description="Single-strand DNA deaminase toxin A-like C-terminal" evidence="3">
    <location>
        <begin position="369"/>
        <end position="411"/>
    </location>
</feature>
<organism evidence="4 7">
    <name type="scientific">Ustilaginoidea virens</name>
    <name type="common">Rice false smut fungus</name>
    <name type="synonym">Villosiclava virens</name>
    <dbReference type="NCBI Taxonomy" id="1159556"/>
    <lineage>
        <taxon>Eukaryota</taxon>
        <taxon>Fungi</taxon>
        <taxon>Dikarya</taxon>
        <taxon>Ascomycota</taxon>
        <taxon>Pezizomycotina</taxon>
        <taxon>Sordariomycetes</taxon>
        <taxon>Hypocreomycetidae</taxon>
        <taxon>Hypocreales</taxon>
        <taxon>Clavicipitaceae</taxon>
        <taxon>Ustilaginoidea</taxon>
    </lineage>
</organism>
<reference evidence="4" key="1">
    <citation type="journal article" date="2016" name="Genome Announc.">
        <title>Genome Sequence of Ustilaginoidea virens IPU010, a Rice Pathogenic Fungus Causing False Smut.</title>
        <authorList>
            <person name="Kumagai T."/>
            <person name="Ishii T."/>
            <person name="Terai G."/>
            <person name="Umemura M."/>
            <person name="Machida M."/>
            <person name="Asai K."/>
        </authorList>
    </citation>
    <scope>NUCLEOTIDE SEQUENCE [LARGE SCALE GENOMIC DNA]</scope>
    <source>
        <strain evidence="4">IPU010</strain>
    </source>
</reference>
<dbReference type="PROSITE" id="PS50297">
    <property type="entry name" value="ANK_REP_REGION"/>
    <property type="match status" value="1"/>
</dbReference>
<name>A0A1B5KZ12_USTVR</name>
<evidence type="ECO:0000259" key="3">
    <source>
        <dbReference type="Pfam" id="PF24120"/>
    </source>
</evidence>
<keyword evidence="1" id="KW-0040">ANK repeat</keyword>
<sequence>MVMANMPAHESTLSNGILDSRGCPKPLALVTQWSSRYLRVLCPYCLRRHRHHDIDVAKTRELPCEAESELTYQLYFPYEEKFQAQYSYQIDSESGVFVTVGVADDEEESESEYEEEEDDGDGEKTSPESASRDLPSLQSEPGGSSRGELPELEAGLKQLEIGDAKQPKPPSAGGTLEKLMLGPCFRRGADGVIDFSGGDVNIVDRRGRTPLMLSALWGRRTAVDTLLELGADPRAEDRKGRTAYFYARPSRKTAEMRSALSHYREDVNAEANRRIIAVKMQVFEPAPTAGQTDSSGGPKPGLFVTRRTAWGTEFRFYELSVTYNGLKADKTVAQLDRGRLFPVESAVSGCKLDGYGQRPDFSEAHILDSLLWRDRVLELCRLIEHDLPEDNKDAPARPGSYYASHAEKQLVAYYIDQHVILPSDLFSKDLAVGELMEEWTPWANRHCQRQELKKVCPRIPTIQAVIQVNNTMCKDCEVFKSKVEDQLGIRFEVKYCPSC</sequence>
<feature type="repeat" description="ANK" evidence="1">
    <location>
        <begin position="206"/>
        <end position="238"/>
    </location>
</feature>
<evidence type="ECO:0000256" key="1">
    <source>
        <dbReference type="PROSITE-ProRule" id="PRU00023"/>
    </source>
</evidence>
<gene>
    <name evidence="5" type="ORF">UV8b_08232</name>
    <name evidence="4" type="ORF">UVI_02000340</name>
</gene>
<protein>
    <recommendedName>
        <fullName evidence="3">Single-strand DNA deaminase toxin A-like C-terminal domain-containing protein</fullName>
    </recommendedName>
</protein>
<dbReference type="PROSITE" id="PS50088">
    <property type="entry name" value="ANK_REPEAT"/>
    <property type="match status" value="1"/>
</dbReference>
<dbReference type="SUPFAM" id="SSF48403">
    <property type="entry name" value="Ankyrin repeat"/>
    <property type="match status" value="1"/>
</dbReference>
<dbReference type="GeneID" id="66069009"/>
<dbReference type="InterPro" id="IPR002110">
    <property type="entry name" value="Ankyrin_rpt"/>
</dbReference>
<evidence type="ECO:0000313" key="7">
    <source>
        <dbReference type="Proteomes" id="UP000054053"/>
    </source>
</evidence>
<dbReference type="EMBL" id="BBTG02000001">
    <property type="protein sequence ID" value="GAO16253.1"/>
    <property type="molecule type" value="Genomic_DNA"/>
</dbReference>
<dbReference type="RefSeq" id="XP_043001664.1">
    <property type="nucleotide sequence ID" value="XM_043145729.1"/>
</dbReference>